<dbReference type="InterPro" id="IPR001958">
    <property type="entry name" value="Tet-R_TetA/multi-R_MdtG-like"/>
</dbReference>
<feature type="transmembrane region" description="Helical" evidence="7">
    <location>
        <begin position="372"/>
        <end position="388"/>
    </location>
</feature>
<dbReference type="EMBL" id="MCFI01000025">
    <property type="protein sequence ID" value="ORY75719.1"/>
    <property type="molecule type" value="Genomic_DNA"/>
</dbReference>
<dbReference type="InterPro" id="IPR011701">
    <property type="entry name" value="MFS"/>
</dbReference>
<dbReference type="GO" id="GO:0015137">
    <property type="term" value="F:citrate transmembrane transporter activity"/>
    <property type="evidence" value="ECO:0007669"/>
    <property type="project" value="UniProtKB-ARBA"/>
</dbReference>
<gene>
    <name evidence="9" type="ORF">BCR37DRAFT_383790</name>
</gene>
<feature type="transmembrane region" description="Helical" evidence="7">
    <location>
        <begin position="187"/>
        <end position="207"/>
    </location>
</feature>
<feature type="domain" description="Major facilitator superfamily (MFS) profile" evidence="8">
    <location>
        <begin position="33"/>
        <end position="486"/>
    </location>
</feature>
<dbReference type="SUPFAM" id="SSF103473">
    <property type="entry name" value="MFS general substrate transporter"/>
    <property type="match status" value="1"/>
</dbReference>
<dbReference type="FunFam" id="1.20.1720.10:FF:000009">
    <property type="entry name" value="MFS multidrug transporter"/>
    <property type="match status" value="1"/>
</dbReference>
<dbReference type="OrthoDB" id="440553at2759"/>
<evidence type="ECO:0000313" key="9">
    <source>
        <dbReference type="EMBL" id="ORY75719.1"/>
    </source>
</evidence>
<dbReference type="RefSeq" id="XP_040722367.1">
    <property type="nucleotide sequence ID" value="XM_040870110.1"/>
</dbReference>
<name>A0A1Y2EVW1_PROLT</name>
<keyword evidence="2" id="KW-0813">Transport</keyword>
<evidence type="ECO:0000256" key="5">
    <source>
        <dbReference type="ARBA" id="ARBA00023136"/>
    </source>
</evidence>
<dbReference type="PANTHER" id="PTHR23502:SF51">
    <property type="entry name" value="QUINIDINE RESISTANCE PROTEIN 1-RELATED"/>
    <property type="match status" value="1"/>
</dbReference>
<dbReference type="OMA" id="AYCCTFL"/>
<feature type="transmembrane region" description="Helical" evidence="7">
    <location>
        <begin position="64"/>
        <end position="87"/>
    </location>
</feature>
<dbReference type="InterPro" id="IPR020846">
    <property type="entry name" value="MFS_dom"/>
</dbReference>
<feature type="transmembrane region" description="Helical" evidence="7">
    <location>
        <begin position="434"/>
        <end position="455"/>
    </location>
</feature>
<keyword evidence="5 7" id="KW-0472">Membrane</keyword>
<comment type="caution">
    <text evidence="9">The sequence shown here is derived from an EMBL/GenBank/DDBJ whole genome shotgun (WGS) entry which is preliminary data.</text>
</comment>
<evidence type="ECO:0000256" key="6">
    <source>
        <dbReference type="ARBA" id="ARBA00023180"/>
    </source>
</evidence>
<feature type="transmembrane region" description="Helical" evidence="7">
    <location>
        <begin position="461"/>
        <end position="482"/>
    </location>
</feature>
<evidence type="ECO:0000259" key="8">
    <source>
        <dbReference type="PROSITE" id="PS50850"/>
    </source>
</evidence>
<dbReference type="GeneID" id="63786709"/>
<reference evidence="9 10" key="1">
    <citation type="submission" date="2016-07" db="EMBL/GenBank/DDBJ databases">
        <title>Pervasive Adenine N6-methylation of Active Genes in Fungi.</title>
        <authorList>
            <consortium name="DOE Joint Genome Institute"/>
            <person name="Mondo S.J."/>
            <person name="Dannebaum R.O."/>
            <person name="Kuo R.C."/>
            <person name="Labutti K."/>
            <person name="Haridas S."/>
            <person name="Kuo A."/>
            <person name="Salamov A."/>
            <person name="Ahrendt S.R."/>
            <person name="Lipzen A."/>
            <person name="Sullivan W."/>
            <person name="Andreopoulos W.B."/>
            <person name="Clum A."/>
            <person name="Lindquist E."/>
            <person name="Daum C."/>
            <person name="Ramamoorthy G.K."/>
            <person name="Gryganskyi A."/>
            <person name="Culley D."/>
            <person name="Magnuson J.K."/>
            <person name="James T.Y."/>
            <person name="O'Malley M.A."/>
            <person name="Stajich J.E."/>
            <person name="Spatafora J.W."/>
            <person name="Visel A."/>
            <person name="Grigoriev I.V."/>
        </authorList>
    </citation>
    <scope>NUCLEOTIDE SEQUENCE [LARGE SCALE GENOMIC DNA]</scope>
    <source>
        <strain evidence="9 10">12-1054</strain>
    </source>
</reference>
<evidence type="ECO:0000256" key="4">
    <source>
        <dbReference type="ARBA" id="ARBA00022989"/>
    </source>
</evidence>
<dbReference type="Gene3D" id="1.20.1720.10">
    <property type="entry name" value="Multidrug resistance protein D"/>
    <property type="match status" value="1"/>
</dbReference>
<evidence type="ECO:0000256" key="3">
    <source>
        <dbReference type="ARBA" id="ARBA00022692"/>
    </source>
</evidence>
<feature type="transmembrane region" description="Helical" evidence="7">
    <location>
        <begin position="400"/>
        <end position="422"/>
    </location>
</feature>
<keyword evidence="3 7" id="KW-0812">Transmembrane</keyword>
<feature type="transmembrane region" description="Helical" evidence="7">
    <location>
        <begin position="302"/>
        <end position="321"/>
    </location>
</feature>
<proteinExistence type="predicted"/>
<dbReference type="PRINTS" id="PR01035">
    <property type="entry name" value="TCRTETA"/>
</dbReference>
<evidence type="ECO:0000256" key="1">
    <source>
        <dbReference type="ARBA" id="ARBA00004141"/>
    </source>
</evidence>
<keyword evidence="4 7" id="KW-1133">Transmembrane helix</keyword>
<dbReference type="Proteomes" id="UP000193685">
    <property type="component" value="Unassembled WGS sequence"/>
</dbReference>
<evidence type="ECO:0000313" key="10">
    <source>
        <dbReference type="Proteomes" id="UP000193685"/>
    </source>
</evidence>
<accession>A0A1Y2EVW1</accession>
<comment type="subcellular location">
    <subcellularLocation>
        <location evidence="1">Membrane</location>
        <topology evidence="1">Multi-pass membrane protein</topology>
    </subcellularLocation>
</comment>
<protein>
    <submittedName>
        <fullName evidence="9">Major facilitator superfamily transporter</fullName>
    </submittedName>
</protein>
<evidence type="ECO:0000256" key="7">
    <source>
        <dbReference type="SAM" id="Phobius"/>
    </source>
</evidence>
<dbReference type="FunFam" id="1.20.1250.20:FF:000172">
    <property type="entry name" value="MFS multidrug resistance transporter"/>
    <property type="match status" value="1"/>
</dbReference>
<feature type="transmembrane region" description="Helical" evidence="7">
    <location>
        <begin position="262"/>
        <end position="282"/>
    </location>
</feature>
<dbReference type="Pfam" id="PF07690">
    <property type="entry name" value="MFS_1"/>
    <property type="match status" value="1"/>
</dbReference>
<dbReference type="Gene3D" id="1.20.1250.20">
    <property type="entry name" value="MFS general substrate transporter like domains"/>
    <property type="match status" value="1"/>
</dbReference>
<dbReference type="STRING" id="56484.A0A1Y2EVW1"/>
<dbReference type="InterPro" id="IPR036259">
    <property type="entry name" value="MFS_trans_sf"/>
</dbReference>
<keyword evidence="10" id="KW-1185">Reference proteome</keyword>
<dbReference type="PROSITE" id="PS50850">
    <property type="entry name" value="MFS"/>
    <property type="match status" value="1"/>
</dbReference>
<sequence length="501" mass="54084">MLFKGHDAVQPEVAATERRPVYSTFSKRQKSFITLLVSLASIFSPISATIYVPALPTIAKDLNVSITLVNLSVTSYMIFQGLAPSLWGPLTDAIGRRPVYLLTFLIYIAACIGLACTNSFAELIIWRSLQSTGSASTIAIGAGVIADITQSGERGGYIGLYSAGALVGNALGPVLGGIFAQTIGWHGIFYFLTALAGLFWLVLLLTLPETLRNIVGNGSIRPTGNLLRRPALPFLEPPDAAPDDISPAQTAKQFDPLGPVKMMGKAEVACSLLFTALYYTVWQSSLVASATIFDKEYGLSQLNIGLSFIASGVGAITASLITGRILDYDYANEAGVAHAQMQQEAELDAYEMTRRLSQRPLRRLEYARLRRMPINSLVYIGSVLAFGWCVQAKTTVALPIIWTFFLGFTTTSIMSAYTTLIVDWYPDAGASGTAALNLARCLLGAGGTAAVQPLMNKTNTGITFTIGAGITLLCTPLYWLVIRYARSWRLSRLKQRGMRGT</sequence>
<feature type="transmembrane region" description="Helical" evidence="7">
    <location>
        <begin position="32"/>
        <end position="52"/>
    </location>
</feature>
<evidence type="ECO:0000256" key="2">
    <source>
        <dbReference type="ARBA" id="ARBA00022448"/>
    </source>
</evidence>
<organism evidence="9 10">
    <name type="scientific">Protomyces lactucae-debilis</name>
    <dbReference type="NCBI Taxonomy" id="2754530"/>
    <lineage>
        <taxon>Eukaryota</taxon>
        <taxon>Fungi</taxon>
        <taxon>Dikarya</taxon>
        <taxon>Ascomycota</taxon>
        <taxon>Taphrinomycotina</taxon>
        <taxon>Taphrinomycetes</taxon>
        <taxon>Taphrinales</taxon>
        <taxon>Protomycetaceae</taxon>
        <taxon>Protomyces</taxon>
    </lineage>
</organism>
<keyword evidence="6" id="KW-0325">Glycoprotein</keyword>
<dbReference type="GO" id="GO:0140115">
    <property type="term" value="P:export across plasma membrane"/>
    <property type="evidence" value="ECO:0007669"/>
    <property type="project" value="UniProtKB-ARBA"/>
</dbReference>
<dbReference type="AlphaFoldDB" id="A0A1Y2EVW1"/>
<dbReference type="PANTHER" id="PTHR23502">
    <property type="entry name" value="MAJOR FACILITATOR SUPERFAMILY"/>
    <property type="match status" value="1"/>
</dbReference>
<dbReference type="GO" id="GO:0005886">
    <property type="term" value="C:plasma membrane"/>
    <property type="evidence" value="ECO:0007669"/>
    <property type="project" value="TreeGrafter"/>
</dbReference>
<feature type="transmembrane region" description="Helical" evidence="7">
    <location>
        <begin position="158"/>
        <end position="181"/>
    </location>
</feature>
<feature type="transmembrane region" description="Helical" evidence="7">
    <location>
        <begin position="99"/>
        <end position="121"/>
    </location>
</feature>